<dbReference type="RefSeq" id="WP_154625125.1">
    <property type="nucleotide sequence ID" value="NZ_JADSTC010000001.1"/>
</dbReference>
<accession>A0AAI9I2S6</accession>
<dbReference type="InterPro" id="IPR058163">
    <property type="entry name" value="LysR-type_TF_proteobact-type"/>
</dbReference>
<keyword evidence="3" id="KW-0238">DNA-binding</keyword>
<dbReference type="GO" id="GO:0003700">
    <property type="term" value="F:DNA-binding transcription factor activity"/>
    <property type="evidence" value="ECO:0007669"/>
    <property type="project" value="InterPro"/>
</dbReference>
<reference evidence="6" key="1">
    <citation type="submission" date="2024-02" db="EMBL/GenBank/DDBJ databases">
        <authorList>
            <consortium name="Clinical and Environmental Microbiology Branch: Whole genome sequencing antimicrobial resistance pathogens in the healthcare setting"/>
        </authorList>
    </citation>
    <scope>NUCLEOTIDE SEQUENCE</scope>
    <source>
        <strain evidence="6">2020GO-00142</strain>
    </source>
</reference>
<protein>
    <submittedName>
        <fullName evidence="6">Transcriptional regulator GcvA</fullName>
    </submittedName>
</protein>
<evidence type="ECO:0000313" key="6">
    <source>
        <dbReference type="EMBL" id="EMP9434377.1"/>
    </source>
</evidence>
<evidence type="ECO:0000256" key="1">
    <source>
        <dbReference type="ARBA" id="ARBA00009437"/>
    </source>
</evidence>
<keyword evidence="4" id="KW-0804">Transcription</keyword>
<sequence length="300" mass="33964">MNPVLPLLALRAFTEVARYNSIKQAAQVLGVTSGAVSQQIRLLETRVGRPLFIRQRYHMVLTEEAARIYPTLLQAFEQIESSMRQLEETKVKNSLTISTVPSFAASWLIPRLGDFRTRYPEIELRIEASANLVNLRKDPVDIAIRHGLGKYPGLHTEHLMTPTLLPVASPHFFTHGKITKMPVTPEACLNYPLLQDSDRADWSLWLTAHGVKIDERAKRGSTFDDDYLLIRAAIAGQGIALVPQAYAQQEMTEGRLIQVLDKPWPAQFAYYLVMLEASRQRPEVDAFVCWIQQQAAMNIE</sequence>
<organism evidence="6">
    <name type="scientific">Providencia stuartii</name>
    <dbReference type="NCBI Taxonomy" id="588"/>
    <lineage>
        <taxon>Bacteria</taxon>
        <taxon>Pseudomonadati</taxon>
        <taxon>Pseudomonadota</taxon>
        <taxon>Gammaproteobacteria</taxon>
        <taxon>Enterobacterales</taxon>
        <taxon>Morganellaceae</taxon>
        <taxon>Providencia</taxon>
    </lineage>
</organism>
<dbReference type="PROSITE" id="PS50931">
    <property type="entry name" value="HTH_LYSR"/>
    <property type="match status" value="1"/>
</dbReference>
<dbReference type="GO" id="GO:0043565">
    <property type="term" value="F:sequence-specific DNA binding"/>
    <property type="evidence" value="ECO:0007669"/>
    <property type="project" value="TreeGrafter"/>
</dbReference>
<dbReference type="PANTHER" id="PTHR30537:SF26">
    <property type="entry name" value="GLYCINE CLEAVAGE SYSTEM TRANSCRIPTIONAL ACTIVATOR"/>
    <property type="match status" value="1"/>
</dbReference>
<proteinExistence type="inferred from homology"/>
<dbReference type="AlphaFoldDB" id="A0AAI9I2S6"/>
<comment type="similarity">
    <text evidence="1">Belongs to the LysR transcriptional regulatory family.</text>
</comment>
<dbReference type="EMBL" id="AAZDVE040000034">
    <property type="protein sequence ID" value="EMP9434377.1"/>
    <property type="molecule type" value="Genomic_DNA"/>
</dbReference>
<dbReference type="PANTHER" id="PTHR30537">
    <property type="entry name" value="HTH-TYPE TRANSCRIPTIONAL REGULATOR"/>
    <property type="match status" value="1"/>
</dbReference>
<evidence type="ECO:0000256" key="2">
    <source>
        <dbReference type="ARBA" id="ARBA00023015"/>
    </source>
</evidence>
<keyword evidence="2" id="KW-0805">Transcription regulation</keyword>
<dbReference type="SUPFAM" id="SSF53850">
    <property type="entry name" value="Periplasmic binding protein-like II"/>
    <property type="match status" value="1"/>
</dbReference>
<comment type="caution">
    <text evidence="6">The sequence shown here is derived from an EMBL/GenBank/DDBJ whole genome shotgun (WGS) entry which is preliminary data.</text>
</comment>
<gene>
    <name evidence="6" type="primary">gcvA</name>
    <name evidence="6" type="ORF">JRA39_003476</name>
</gene>
<dbReference type="Pfam" id="PF00126">
    <property type="entry name" value="HTH_1"/>
    <property type="match status" value="1"/>
</dbReference>
<dbReference type="CDD" id="cd08432">
    <property type="entry name" value="PBP2_GcdR_TrpI_HvrB_AmpR_like"/>
    <property type="match status" value="1"/>
</dbReference>
<dbReference type="InterPro" id="IPR005119">
    <property type="entry name" value="LysR_subst-bd"/>
</dbReference>
<dbReference type="Pfam" id="PF03466">
    <property type="entry name" value="LysR_substrate"/>
    <property type="match status" value="1"/>
</dbReference>
<name>A0AAI9I2S6_PROST</name>
<dbReference type="InterPro" id="IPR036390">
    <property type="entry name" value="WH_DNA-bd_sf"/>
</dbReference>
<dbReference type="InterPro" id="IPR036388">
    <property type="entry name" value="WH-like_DNA-bd_sf"/>
</dbReference>
<dbReference type="GO" id="GO:0006351">
    <property type="term" value="P:DNA-templated transcription"/>
    <property type="evidence" value="ECO:0007669"/>
    <property type="project" value="TreeGrafter"/>
</dbReference>
<dbReference type="Gene3D" id="1.10.10.10">
    <property type="entry name" value="Winged helix-like DNA-binding domain superfamily/Winged helix DNA-binding domain"/>
    <property type="match status" value="1"/>
</dbReference>
<dbReference type="InterPro" id="IPR000847">
    <property type="entry name" value="LysR_HTH_N"/>
</dbReference>
<evidence type="ECO:0000256" key="4">
    <source>
        <dbReference type="ARBA" id="ARBA00023163"/>
    </source>
</evidence>
<dbReference type="Gene3D" id="3.40.190.10">
    <property type="entry name" value="Periplasmic binding protein-like II"/>
    <property type="match status" value="2"/>
</dbReference>
<dbReference type="NCBIfam" id="NF008352">
    <property type="entry name" value="PRK11139.1"/>
    <property type="match status" value="1"/>
</dbReference>
<dbReference type="SUPFAM" id="SSF46785">
    <property type="entry name" value="Winged helix' DNA-binding domain"/>
    <property type="match status" value="1"/>
</dbReference>
<feature type="domain" description="HTH lysR-type" evidence="5">
    <location>
        <begin position="5"/>
        <end position="62"/>
    </location>
</feature>
<evidence type="ECO:0000256" key="3">
    <source>
        <dbReference type="ARBA" id="ARBA00023125"/>
    </source>
</evidence>
<evidence type="ECO:0000259" key="5">
    <source>
        <dbReference type="PROSITE" id="PS50931"/>
    </source>
</evidence>